<keyword evidence="3" id="KW-1185">Reference proteome</keyword>
<dbReference type="AlphaFoldDB" id="A0A9D4UCU1"/>
<evidence type="ECO:0000256" key="1">
    <source>
        <dbReference type="SAM" id="MobiDB-lite"/>
    </source>
</evidence>
<dbReference type="OrthoDB" id="1969455at2759"/>
<protein>
    <submittedName>
        <fullName evidence="2">Uncharacterized protein</fullName>
    </submittedName>
</protein>
<organism evidence="2 3">
    <name type="scientific">Adiantum capillus-veneris</name>
    <name type="common">Maidenhair fern</name>
    <dbReference type="NCBI Taxonomy" id="13818"/>
    <lineage>
        <taxon>Eukaryota</taxon>
        <taxon>Viridiplantae</taxon>
        <taxon>Streptophyta</taxon>
        <taxon>Embryophyta</taxon>
        <taxon>Tracheophyta</taxon>
        <taxon>Polypodiopsida</taxon>
        <taxon>Polypodiidae</taxon>
        <taxon>Polypodiales</taxon>
        <taxon>Pteridineae</taxon>
        <taxon>Pteridaceae</taxon>
        <taxon>Vittarioideae</taxon>
        <taxon>Adiantum</taxon>
    </lineage>
</organism>
<sequence>QQKNNVVKRERERERERERSVNLYSWWREGERATSVKSTLHLPRPILCAYKSTKQKDNVRAGNRRMGGEWWFTFDTKYAQEHPLDVAAYQHKLRQIKTKYAGTVVRVSNGAHQAAVEGEAGKELEEEEEEEEREQWFEENPEDNVFAQFTYKCRRHSHWGPSGHKPCWFLLWDPTPSPHRSTPKNHVHARCAGYHFKQRSAAIQQELQRAFPRYFELFWGDGMSGHNCEVS</sequence>
<evidence type="ECO:0000313" key="2">
    <source>
        <dbReference type="EMBL" id="KAI5065525.1"/>
    </source>
</evidence>
<feature type="non-terminal residue" evidence="2">
    <location>
        <position position="231"/>
    </location>
</feature>
<feature type="compositionally biased region" description="Acidic residues" evidence="1">
    <location>
        <begin position="124"/>
        <end position="138"/>
    </location>
</feature>
<name>A0A9D4UCU1_ADICA</name>
<accession>A0A9D4UCU1</accession>
<dbReference type="EMBL" id="JABFUD020000019">
    <property type="protein sequence ID" value="KAI5065525.1"/>
    <property type="molecule type" value="Genomic_DNA"/>
</dbReference>
<comment type="caution">
    <text evidence="2">The sequence shown here is derived from an EMBL/GenBank/DDBJ whole genome shotgun (WGS) entry which is preliminary data.</text>
</comment>
<gene>
    <name evidence="2" type="ORF">GOP47_0020220</name>
</gene>
<evidence type="ECO:0000313" key="3">
    <source>
        <dbReference type="Proteomes" id="UP000886520"/>
    </source>
</evidence>
<proteinExistence type="predicted"/>
<dbReference type="Proteomes" id="UP000886520">
    <property type="component" value="Chromosome 19"/>
</dbReference>
<feature type="region of interest" description="Disordered" evidence="1">
    <location>
        <begin position="114"/>
        <end position="138"/>
    </location>
</feature>
<reference evidence="2" key="1">
    <citation type="submission" date="2021-01" db="EMBL/GenBank/DDBJ databases">
        <title>Adiantum capillus-veneris genome.</title>
        <authorList>
            <person name="Fang Y."/>
            <person name="Liao Q."/>
        </authorList>
    </citation>
    <scope>NUCLEOTIDE SEQUENCE</scope>
    <source>
        <strain evidence="2">H3</strain>
        <tissue evidence="2">Leaf</tissue>
    </source>
</reference>